<reference evidence="3 4" key="1">
    <citation type="submission" date="2019-08" db="EMBL/GenBank/DDBJ databases">
        <title>Draft genome sequences of two oriental melons (Cucumis melo L. var makuwa).</title>
        <authorList>
            <person name="Kwon S.-Y."/>
        </authorList>
    </citation>
    <scope>NUCLEOTIDE SEQUENCE [LARGE SCALE GENOMIC DNA]</scope>
    <source>
        <strain evidence="4">cv. Chang Bougi</strain>
        <strain evidence="3">cv. SW 3</strain>
        <tissue evidence="2">Leaf</tissue>
    </source>
</reference>
<organism evidence="2 4">
    <name type="scientific">Cucumis melo var. makuwa</name>
    <name type="common">Oriental melon</name>
    <dbReference type="NCBI Taxonomy" id="1194695"/>
    <lineage>
        <taxon>Eukaryota</taxon>
        <taxon>Viridiplantae</taxon>
        <taxon>Streptophyta</taxon>
        <taxon>Embryophyta</taxon>
        <taxon>Tracheophyta</taxon>
        <taxon>Spermatophyta</taxon>
        <taxon>Magnoliopsida</taxon>
        <taxon>eudicotyledons</taxon>
        <taxon>Gunneridae</taxon>
        <taxon>Pentapetalae</taxon>
        <taxon>rosids</taxon>
        <taxon>fabids</taxon>
        <taxon>Cucurbitales</taxon>
        <taxon>Cucurbitaceae</taxon>
        <taxon>Benincaseae</taxon>
        <taxon>Cucumis</taxon>
    </lineage>
</organism>
<proteinExistence type="predicted"/>
<evidence type="ECO:0000313" key="2">
    <source>
        <dbReference type="EMBL" id="TYK08061.1"/>
    </source>
</evidence>
<protein>
    <submittedName>
        <fullName evidence="2">Uncharacterized protein</fullName>
    </submittedName>
</protein>
<comment type="caution">
    <text evidence="2">The sequence shown here is derived from an EMBL/GenBank/DDBJ whole genome shotgun (WGS) entry which is preliminary data.</text>
</comment>
<evidence type="ECO:0000313" key="4">
    <source>
        <dbReference type="Proteomes" id="UP000321947"/>
    </source>
</evidence>
<evidence type="ECO:0000313" key="1">
    <source>
        <dbReference type="EMBL" id="KAA0048197.1"/>
    </source>
</evidence>
<dbReference type="Proteomes" id="UP000321947">
    <property type="component" value="Unassembled WGS sequence"/>
</dbReference>
<name>A0A5D3C887_CUCMM</name>
<sequence length="131" mass="14680">MDEQTNDQVRAVRQDVEGLKDLLAKILKLLTIGRGKSVVGSSSQVEVDMNHVLEDMPAYPLGFTLQRSSSPCMVDKTYPTCFPAQNPNLTTQQAAHVRDPISILITESGKEVSEQQGSRRRLEFLEERLHN</sequence>
<dbReference type="Proteomes" id="UP000321393">
    <property type="component" value="Unassembled WGS sequence"/>
</dbReference>
<accession>A0A5D3C887</accession>
<evidence type="ECO:0000313" key="3">
    <source>
        <dbReference type="Proteomes" id="UP000321393"/>
    </source>
</evidence>
<gene>
    <name evidence="2" type="ORF">E5676_scaffold265G002090</name>
    <name evidence="1" type="ORF">E6C27_scaffold63G001080</name>
</gene>
<dbReference type="EMBL" id="SSTD01012952">
    <property type="protein sequence ID" value="TYK08061.1"/>
    <property type="molecule type" value="Genomic_DNA"/>
</dbReference>
<dbReference type="EMBL" id="SSTE01012982">
    <property type="protein sequence ID" value="KAA0048197.1"/>
    <property type="molecule type" value="Genomic_DNA"/>
</dbReference>
<dbReference type="AlphaFoldDB" id="A0A5D3C887"/>